<dbReference type="eggNOG" id="ENOG502TIKF">
    <property type="taxonomic scope" value="Eukaryota"/>
</dbReference>
<evidence type="ECO:0000313" key="1">
    <source>
        <dbReference type="Proteomes" id="UP000095282"/>
    </source>
</evidence>
<protein>
    <submittedName>
        <fullName evidence="2">FBA_2 domain-containing protein</fullName>
    </submittedName>
</protein>
<proteinExistence type="predicted"/>
<dbReference type="PANTHER" id="PTHR21503">
    <property type="entry name" value="F-BOX-CONTAINING HYPOTHETICAL PROTEIN C.ELEGANS"/>
    <property type="match status" value="1"/>
</dbReference>
<dbReference type="AlphaFoldDB" id="A0A1I7TZ91"/>
<dbReference type="Proteomes" id="UP000095282">
    <property type="component" value="Unplaced"/>
</dbReference>
<evidence type="ECO:0000313" key="2">
    <source>
        <dbReference type="WBParaSite" id="Csp11.Scaffold629.g13279.t1"/>
    </source>
</evidence>
<organism evidence="1 2">
    <name type="scientific">Caenorhabditis tropicalis</name>
    <dbReference type="NCBI Taxonomy" id="1561998"/>
    <lineage>
        <taxon>Eukaryota</taxon>
        <taxon>Metazoa</taxon>
        <taxon>Ecdysozoa</taxon>
        <taxon>Nematoda</taxon>
        <taxon>Chromadorea</taxon>
        <taxon>Rhabditida</taxon>
        <taxon>Rhabditina</taxon>
        <taxon>Rhabditomorpha</taxon>
        <taxon>Rhabditoidea</taxon>
        <taxon>Rhabditidae</taxon>
        <taxon>Peloderinae</taxon>
        <taxon>Caenorhabditis</taxon>
    </lineage>
</organism>
<name>A0A1I7TZ91_9PELO</name>
<keyword evidence="1" id="KW-1185">Reference proteome</keyword>
<accession>A0A1I7TZ91</accession>
<dbReference type="WBParaSite" id="Csp11.Scaffold629.g13279.t1">
    <property type="protein sequence ID" value="Csp11.Scaffold629.g13279.t1"/>
    <property type="gene ID" value="Csp11.Scaffold629.g13279"/>
</dbReference>
<reference evidence="2" key="1">
    <citation type="submission" date="2016-11" db="UniProtKB">
        <authorList>
            <consortium name="WormBaseParasite"/>
        </authorList>
    </citation>
    <scope>IDENTIFICATION</scope>
</reference>
<sequence length="455" mass="51639">MSYQLVQTSSNDGQEVFDFVSKVVDLAHSGKLSDYEAEKLSAEYSEHGNSPAVYDLSLGEGISRITVLIGTAKQDFSFVSEEFFKFQESNTMTKIKQVYGVVNATEVSVACAILERLLGVFPGKIGTITLDQFVFASVDKYFELTEFVNKITKCDNLRIHGHGENNAFASTELLNQLLILKEITIRESPIDGSLNAQMISAVPSTEFNLLSATPEQIMSYSSKYSVFNLPKFSINDVNQLIRHWLKSNITHISTLILKIENAENENIENFFNGLTLIEGLKQPCCGFGSKCSNAAECSNRKLGHLQCTGIKIIRKSDNSEAIIFYSVHLNEFNFVMLVNHASGMEQERFSAFEAAFKDKLVFYIESGQKKKAMELMSMIQVNEKRLTKKIDEKEKLSVELALMMDKLSKSDYDWEDYIIQRLSENCKRIEQLAYQSFEKRENYGHFELEEEGFEE</sequence>
<dbReference type="PANTHER" id="PTHR21503:SF50">
    <property type="entry name" value="F-BOX DOMAIN-CONTAINING PROTEIN"/>
    <property type="match status" value="1"/>
</dbReference>